<reference evidence="1" key="1">
    <citation type="submission" date="2019-08" db="EMBL/GenBank/DDBJ databases">
        <authorList>
            <person name="Kucharzyk K."/>
            <person name="Murdoch R.W."/>
            <person name="Higgins S."/>
            <person name="Loffler F."/>
        </authorList>
    </citation>
    <scope>NUCLEOTIDE SEQUENCE</scope>
</reference>
<protein>
    <submittedName>
        <fullName evidence="1">Uncharacterized protein</fullName>
    </submittedName>
</protein>
<sequence length="283" mass="32220">MNFYSPEIIPAEQQSRKERKLAWLEAFREMELLFINSGNAHKLAAIYKLIGEIIYPDQSFSENQVFSVDLNGNEPMDPSALIVAHSKMLLSEIQQLSYVLKPNRLATQEEVQEFMKRKVFVGADGNSFLEVNGEFVQQHKLDRKYSEKIPDEAFIKLLLETTKNYCFPANGRVRILWDLGIAVKNGAEHSFHDQVEVISRPIDPELLWQYLLQARENGLILKSNLHFAAIECLIENAGIESVAILSQENRNKGLTLKKMRQSPTAELLEAALRAVLTDIAYVS</sequence>
<gene>
    <name evidence="1" type="ORF">SDC9_99724</name>
</gene>
<accession>A0A645AIE5</accession>
<organism evidence="1">
    <name type="scientific">bioreactor metagenome</name>
    <dbReference type="NCBI Taxonomy" id="1076179"/>
    <lineage>
        <taxon>unclassified sequences</taxon>
        <taxon>metagenomes</taxon>
        <taxon>ecological metagenomes</taxon>
    </lineage>
</organism>
<comment type="caution">
    <text evidence="1">The sequence shown here is derived from an EMBL/GenBank/DDBJ whole genome shotgun (WGS) entry which is preliminary data.</text>
</comment>
<dbReference type="EMBL" id="VSSQ01014105">
    <property type="protein sequence ID" value="MPM52960.1"/>
    <property type="molecule type" value="Genomic_DNA"/>
</dbReference>
<proteinExistence type="predicted"/>
<evidence type="ECO:0000313" key="1">
    <source>
        <dbReference type="EMBL" id="MPM52960.1"/>
    </source>
</evidence>
<dbReference type="AlphaFoldDB" id="A0A645AIE5"/>
<name>A0A645AIE5_9ZZZZ</name>